<evidence type="ECO:0000313" key="3">
    <source>
        <dbReference type="EMBL" id="MBA0974434.1"/>
    </source>
</evidence>
<protein>
    <submittedName>
        <fullName evidence="3">Helix-turn-helix transcriptional regulator</fullName>
    </submittedName>
</protein>
<accession>A0ABD4HSX1</accession>
<evidence type="ECO:0000256" key="1">
    <source>
        <dbReference type="ARBA" id="ARBA00023125"/>
    </source>
</evidence>
<organism evidence="3 4">
    <name type="scientific">Enterococcus gallinarum</name>
    <dbReference type="NCBI Taxonomy" id="1353"/>
    <lineage>
        <taxon>Bacteria</taxon>
        <taxon>Bacillati</taxon>
        <taxon>Bacillota</taxon>
        <taxon>Bacilli</taxon>
        <taxon>Lactobacillales</taxon>
        <taxon>Enterococcaceae</taxon>
        <taxon>Enterococcus</taxon>
    </lineage>
</organism>
<gene>
    <name evidence="3" type="ORF">HWH42_17855</name>
</gene>
<keyword evidence="1" id="KW-0238">DNA-binding</keyword>
<dbReference type="Pfam" id="PF01381">
    <property type="entry name" value="HTH_3"/>
    <property type="match status" value="1"/>
</dbReference>
<dbReference type="PANTHER" id="PTHR46558">
    <property type="entry name" value="TRACRIPTIONAL REGULATORY PROTEIN-RELATED-RELATED"/>
    <property type="match status" value="1"/>
</dbReference>
<dbReference type="AlphaFoldDB" id="A0ABD4HSX1"/>
<dbReference type="InterPro" id="IPR010982">
    <property type="entry name" value="Lambda_DNA-bd_dom_sf"/>
</dbReference>
<proteinExistence type="predicted"/>
<dbReference type="PROSITE" id="PS50943">
    <property type="entry name" value="HTH_CROC1"/>
    <property type="match status" value="1"/>
</dbReference>
<dbReference type="Proteomes" id="UP000571857">
    <property type="component" value="Unassembled WGS sequence"/>
</dbReference>
<evidence type="ECO:0000313" key="4">
    <source>
        <dbReference type="Proteomes" id="UP000571857"/>
    </source>
</evidence>
<dbReference type="RefSeq" id="WP_096708476.1">
    <property type="nucleotide sequence ID" value="NZ_JABXJK010000102.1"/>
</dbReference>
<dbReference type="CDD" id="cd00093">
    <property type="entry name" value="HTH_XRE"/>
    <property type="match status" value="1"/>
</dbReference>
<dbReference type="EMBL" id="JABXJK010000102">
    <property type="protein sequence ID" value="MBA0974434.1"/>
    <property type="molecule type" value="Genomic_DNA"/>
</dbReference>
<feature type="domain" description="HTH cro/C1-type" evidence="2">
    <location>
        <begin position="9"/>
        <end position="63"/>
    </location>
</feature>
<name>A0ABD4HSX1_ENTGA</name>
<reference evidence="3 4" key="1">
    <citation type="submission" date="2020-06" db="EMBL/GenBank/DDBJ databases">
        <title>Crossreactivity between MHC class I-restricted antigens from cancer cells and an enterococcal bacteriophage.</title>
        <authorList>
            <person name="Fluckiger A."/>
            <person name="Daillere R."/>
            <person name="Sassi M."/>
            <person name="Cattoir V."/>
            <person name="Kroemer G."/>
            <person name="Zitvogel L."/>
        </authorList>
    </citation>
    <scope>NUCLEOTIDE SEQUENCE [LARGE SCALE GENOMIC DNA]</scope>
    <source>
        <strain evidence="3 4">EG4</strain>
    </source>
</reference>
<dbReference type="Gene3D" id="1.10.260.40">
    <property type="entry name" value="lambda repressor-like DNA-binding domains"/>
    <property type="match status" value="1"/>
</dbReference>
<dbReference type="InterPro" id="IPR001387">
    <property type="entry name" value="Cro/C1-type_HTH"/>
</dbReference>
<dbReference type="SMART" id="SM00530">
    <property type="entry name" value="HTH_XRE"/>
    <property type="match status" value="1"/>
</dbReference>
<comment type="caution">
    <text evidence="3">The sequence shown here is derived from an EMBL/GenBank/DDBJ whole genome shotgun (WGS) entry which is preliminary data.</text>
</comment>
<dbReference type="PANTHER" id="PTHR46558:SF14">
    <property type="entry name" value="HTH-TYPE TRANSCRIPTIONAL REGULATOR ANSR"/>
    <property type="match status" value="1"/>
</dbReference>
<sequence length="70" mass="8156">METNIPDRLKQLRETANLTQSDMAEILDVKLQSYQRFEYGSRRPSLDVLIALADYFDVSLDYLVGRTDEK</sequence>
<dbReference type="SUPFAM" id="SSF47413">
    <property type="entry name" value="lambda repressor-like DNA-binding domains"/>
    <property type="match status" value="1"/>
</dbReference>
<evidence type="ECO:0000259" key="2">
    <source>
        <dbReference type="PROSITE" id="PS50943"/>
    </source>
</evidence>
<dbReference type="GO" id="GO:0003677">
    <property type="term" value="F:DNA binding"/>
    <property type="evidence" value="ECO:0007669"/>
    <property type="project" value="UniProtKB-KW"/>
</dbReference>